<dbReference type="RefSeq" id="WP_356957660.1">
    <property type="nucleotide sequence ID" value="NZ_JBEYBD010000010.1"/>
</dbReference>
<evidence type="ECO:0000256" key="4">
    <source>
        <dbReference type="ARBA" id="ARBA00022989"/>
    </source>
</evidence>
<keyword evidence="8" id="KW-1185">Reference proteome</keyword>
<evidence type="ECO:0000256" key="6">
    <source>
        <dbReference type="SAM" id="Phobius"/>
    </source>
</evidence>
<keyword evidence="3 6" id="KW-0812">Transmembrane</keyword>
<dbReference type="InterPro" id="IPR038330">
    <property type="entry name" value="TspO/MBR-related_sf"/>
</dbReference>
<accession>A0ABV2WUS6</accession>
<keyword evidence="5 6" id="KW-0472">Membrane</keyword>
<name>A0ABV2WUS6_9NOCA</name>
<dbReference type="InterPro" id="IPR006311">
    <property type="entry name" value="TAT_signal"/>
</dbReference>
<feature type="transmembrane region" description="Helical" evidence="6">
    <location>
        <begin position="90"/>
        <end position="106"/>
    </location>
</feature>
<feature type="transmembrane region" description="Helical" evidence="6">
    <location>
        <begin position="210"/>
        <end position="228"/>
    </location>
</feature>
<evidence type="ECO:0000256" key="5">
    <source>
        <dbReference type="ARBA" id="ARBA00023136"/>
    </source>
</evidence>
<evidence type="ECO:0000256" key="2">
    <source>
        <dbReference type="ARBA" id="ARBA00007524"/>
    </source>
</evidence>
<dbReference type="InterPro" id="IPR004307">
    <property type="entry name" value="TspO_MBR"/>
</dbReference>
<dbReference type="Gene3D" id="1.20.1260.100">
    <property type="entry name" value="TspO/MBR protein"/>
    <property type="match status" value="1"/>
</dbReference>
<dbReference type="Proteomes" id="UP001550628">
    <property type="component" value="Unassembled WGS sequence"/>
</dbReference>
<evidence type="ECO:0000256" key="3">
    <source>
        <dbReference type="ARBA" id="ARBA00022692"/>
    </source>
</evidence>
<evidence type="ECO:0000313" key="8">
    <source>
        <dbReference type="Proteomes" id="UP001550628"/>
    </source>
</evidence>
<comment type="subcellular location">
    <subcellularLocation>
        <location evidence="1">Membrane</location>
        <topology evidence="1">Multi-pass membrane protein</topology>
    </subcellularLocation>
</comment>
<feature type="transmembrane region" description="Helical" evidence="6">
    <location>
        <begin position="234"/>
        <end position="254"/>
    </location>
</feature>
<evidence type="ECO:0000256" key="1">
    <source>
        <dbReference type="ARBA" id="ARBA00004141"/>
    </source>
</evidence>
<dbReference type="Pfam" id="PF03073">
    <property type="entry name" value="TspO_MBR"/>
    <property type="match status" value="1"/>
</dbReference>
<gene>
    <name evidence="7" type="ORF">ABZ510_22615</name>
</gene>
<protein>
    <submittedName>
        <fullName evidence="7">Tryptophan-rich sensory protein</fullName>
    </submittedName>
</protein>
<dbReference type="EMBL" id="JBEYBF010000016">
    <property type="protein sequence ID" value="MEU1954649.1"/>
    <property type="molecule type" value="Genomic_DNA"/>
</dbReference>
<feature type="transmembrane region" description="Helical" evidence="6">
    <location>
        <begin position="112"/>
        <end position="135"/>
    </location>
</feature>
<evidence type="ECO:0000313" key="7">
    <source>
        <dbReference type="EMBL" id="MEU1954649.1"/>
    </source>
</evidence>
<comment type="caution">
    <text evidence="7">The sequence shown here is derived from an EMBL/GenBank/DDBJ whole genome shotgun (WGS) entry which is preliminary data.</text>
</comment>
<feature type="transmembrane region" description="Helical" evidence="6">
    <location>
        <begin position="56"/>
        <end position="78"/>
    </location>
</feature>
<reference evidence="7 8" key="1">
    <citation type="submission" date="2024-06" db="EMBL/GenBank/DDBJ databases">
        <title>The Natural Products Discovery Center: Release of the First 8490 Sequenced Strains for Exploring Actinobacteria Biosynthetic Diversity.</title>
        <authorList>
            <person name="Kalkreuter E."/>
            <person name="Kautsar S.A."/>
            <person name="Yang D."/>
            <person name="Bader C.D."/>
            <person name="Teijaro C.N."/>
            <person name="Fluegel L."/>
            <person name="Davis C.M."/>
            <person name="Simpson J.R."/>
            <person name="Lauterbach L."/>
            <person name="Steele A.D."/>
            <person name="Gui C."/>
            <person name="Meng S."/>
            <person name="Li G."/>
            <person name="Viehrig K."/>
            <person name="Ye F."/>
            <person name="Su P."/>
            <person name="Kiefer A.F."/>
            <person name="Nichols A."/>
            <person name="Cepeda A.J."/>
            <person name="Yan W."/>
            <person name="Fan B."/>
            <person name="Jiang Y."/>
            <person name="Adhikari A."/>
            <person name="Zheng C.-J."/>
            <person name="Schuster L."/>
            <person name="Cowan T.M."/>
            <person name="Smanski M.J."/>
            <person name="Chevrette M.G."/>
            <person name="De Carvalho L.P.S."/>
            <person name="Shen B."/>
        </authorList>
    </citation>
    <scope>NUCLEOTIDE SEQUENCE [LARGE SCALE GENOMIC DNA]</scope>
    <source>
        <strain evidence="7 8">NPDC019708</strain>
    </source>
</reference>
<keyword evidence="4 6" id="KW-1133">Transmembrane helix</keyword>
<proteinExistence type="inferred from homology"/>
<feature type="transmembrane region" description="Helical" evidence="6">
    <location>
        <begin position="183"/>
        <end position="203"/>
    </location>
</feature>
<sequence length="269" mass="27026">MTDRASDVPRQLLLAAAAVIAAVAAVIGSGALGGTPIAEAADGALAADATFVAPAGTAFAIWSLLYVGFLALAVWQALPAQRGNPRVRDLWWLIALSLLLNALWIATVQLGWVYVSAVVILVLLATLAVIFARCLRTRPASRVEAVLLDGVMGLYLGWVVVATVANIAAALKAGDVGGLGLGAEPWAVVVLVIAAAVGAGLAFISGGRAAFALAMIWGLGWIAVGRLAEAPESAVVGGVAVGAAVVVALATGAARLGREARPARVATTS</sequence>
<dbReference type="PROSITE" id="PS51318">
    <property type="entry name" value="TAT"/>
    <property type="match status" value="1"/>
</dbReference>
<comment type="similarity">
    <text evidence="2">Belongs to the TspO/BZRP family.</text>
</comment>
<feature type="transmembrane region" description="Helical" evidence="6">
    <location>
        <begin position="147"/>
        <end position="171"/>
    </location>
</feature>
<organism evidence="7 8">
    <name type="scientific">Nocardia rhamnosiphila</name>
    <dbReference type="NCBI Taxonomy" id="426716"/>
    <lineage>
        <taxon>Bacteria</taxon>
        <taxon>Bacillati</taxon>
        <taxon>Actinomycetota</taxon>
        <taxon>Actinomycetes</taxon>
        <taxon>Mycobacteriales</taxon>
        <taxon>Nocardiaceae</taxon>
        <taxon>Nocardia</taxon>
    </lineage>
</organism>